<name>A0A4V1YE91_9BACE</name>
<evidence type="ECO:0000313" key="3">
    <source>
        <dbReference type="Proteomes" id="UP000474077"/>
    </source>
</evidence>
<proteinExistence type="predicted"/>
<accession>A0A4V1YE91</accession>
<evidence type="ECO:0000313" key="2">
    <source>
        <dbReference type="EMBL" id="KAB6080957.1"/>
    </source>
</evidence>
<dbReference type="EMBL" id="WDER01000045">
    <property type="protein sequence ID" value="KAB6080957.1"/>
    <property type="molecule type" value="Genomic_DNA"/>
</dbReference>
<feature type="region of interest" description="Disordered" evidence="1">
    <location>
        <begin position="212"/>
        <end position="238"/>
    </location>
</feature>
<organism evidence="2 3">
    <name type="scientific">Bacteroides xylanisolvens</name>
    <dbReference type="NCBI Taxonomy" id="371601"/>
    <lineage>
        <taxon>Bacteria</taxon>
        <taxon>Pseudomonadati</taxon>
        <taxon>Bacteroidota</taxon>
        <taxon>Bacteroidia</taxon>
        <taxon>Bacteroidales</taxon>
        <taxon>Bacteroidaceae</taxon>
        <taxon>Bacteroides</taxon>
    </lineage>
</organism>
<dbReference type="AlphaFoldDB" id="A0A4V1YE91"/>
<protein>
    <submittedName>
        <fullName evidence="2">Uncharacterized protein</fullName>
    </submittedName>
</protein>
<dbReference type="Proteomes" id="UP000474077">
    <property type="component" value="Unassembled WGS sequence"/>
</dbReference>
<sequence>MNLYELFSLFWRDNGYRAFSKTETILYFYLLNMANSARWQMPFTGYTERISADLQTTKQNIVKARAGLQQRGLISFTAGTGKENPPLYTIIDRTSQLSVPLSENLSVKMSVPLSPINIKDKNRNNNIHNVSNGKLELDELEMILANDAAWLNSVILQRGSDIDRETVLEYLKMFIAEQKMKSSDKREIIDIQKHFRNWLNIKMNYRLKHERAESKRVNSGRRATEITATSPEDYDWPV</sequence>
<comment type="caution">
    <text evidence="2">The sequence shown here is derived from an EMBL/GenBank/DDBJ whole genome shotgun (WGS) entry which is preliminary data.</text>
</comment>
<evidence type="ECO:0000256" key="1">
    <source>
        <dbReference type="SAM" id="MobiDB-lite"/>
    </source>
</evidence>
<dbReference type="RefSeq" id="WP_151922179.1">
    <property type="nucleotide sequence ID" value="NZ_RCXZ01000030.1"/>
</dbReference>
<reference evidence="2 3" key="1">
    <citation type="journal article" date="2019" name="Nat. Med.">
        <title>A library of human gut bacterial isolates paired with longitudinal multiomics data enables mechanistic microbiome research.</title>
        <authorList>
            <person name="Poyet M."/>
            <person name="Groussin M."/>
            <person name="Gibbons S.M."/>
            <person name="Avila-Pacheco J."/>
            <person name="Jiang X."/>
            <person name="Kearney S.M."/>
            <person name="Perrotta A.R."/>
            <person name="Berdy B."/>
            <person name="Zhao S."/>
            <person name="Lieberman T.D."/>
            <person name="Swanson P.K."/>
            <person name="Smith M."/>
            <person name="Roesemann S."/>
            <person name="Alexander J.E."/>
            <person name="Rich S.A."/>
            <person name="Livny J."/>
            <person name="Vlamakis H."/>
            <person name="Clish C."/>
            <person name="Bullock K."/>
            <person name="Deik A."/>
            <person name="Scott J."/>
            <person name="Pierce K.A."/>
            <person name="Xavier R.J."/>
            <person name="Alm E.J."/>
        </authorList>
    </citation>
    <scope>NUCLEOTIDE SEQUENCE [LARGE SCALE GENOMIC DNA]</scope>
    <source>
        <strain evidence="2 3">BIOML-A73</strain>
    </source>
</reference>
<gene>
    <name evidence="2" type="ORF">GA560_15390</name>
</gene>